<evidence type="ECO:0000259" key="7">
    <source>
        <dbReference type="Pfam" id="PF25975"/>
    </source>
</evidence>
<dbReference type="RefSeq" id="WP_377328534.1">
    <property type="nucleotide sequence ID" value="NZ_JBHSNG010000018.1"/>
</dbReference>
<dbReference type="Pfam" id="PF25975">
    <property type="entry name" value="CzcB_C"/>
    <property type="match status" value="1"/>
</dbReference>
<dbReference type="Gene3D" id="2.40.30.170">
    <property type="match status" value="1"/>
</dbReference>
<gene>
    <name evidence="8" type="ORF">ACFPPB_15080</name>
</gene>
<dbReference type="InterPro" id="IPR051909">
    <property type="entry name" value="MFP_Cation_Efflux"/>
</dbReference>
<feature type="domain" description="CusB-like barrel-sandwich hybrid" evidence="5">
    <location>
        <begin position="130"/>
        <end position="246"/>
    </location>
</feature>
<evidence type="ECO:0000259" key="5">
    <source>
        <dbReference type="Pfam" id="PF25919"/>
    </source>
</evidence>
<dbReference type="InterPro" id="IPR006143">
    <property type="entry name" value="RND_pump_MFP"/>
</dbReference>
<dbReference type="PANTHER" id="PTHR30097:SF15">
    <property type="entry name" value="CATION EFFLUX SYSTEM PROTEIN CUSB"/>
    <property type="match status" value="1"/>
</dbReference>
<dbReference type="PANTHER" id="PTHR30097">
    <property type="entry name" value="CATION EFFLUX SYSTEM PROTEIN CUSB"/>
    <property type="match status" value="1"/>
</dbReference>
<evidence type="ECO:0000256" key="2">
    <source>
        <dbReference type="ARBA" id="ARBA00022448"/>
    </source>
</evidence>
<comment type="similarity">
    <text evidence="1">Belongs to the membrane fusion protein (MFP) (TC 8.A.1) family.</text>
</comment>
<accession>A0ABW0T0A3</accession>
<sequence>MKRTLVVLAVIVVAAALLAAGYLGGRRRVADAPAPAQSSATAPDRAGKVLYWYDPMVPQQHFDHPGRSPMGMEMLPWYAGAGAAAGAVVRIDPATVQNLGVRTAPVERRVLSTALRVPGTVAWNPREAVTVSARVDAVISRLWLRAPYTKVTAGEPLADLLAPQWSSALAEYDALQGARSVDAKALRGASRERLQILGLTPADIRAAHPGAGAAITLHAPQAGMVTTLEVNEGQRVSAGQTLMTLNSLATVWVEAALPQAVAGTVHGGTPVTVRVDAFPGEVFHGSVETLLPDMDNATRTQRARIVLTNPGGRLSPGMFVTVQLNPADGVAVPVVPDEALIATGRQTRVIVAEADGHFRPLAVHTGRSADGYTEILDGMHGGEKVVVSGQFLIDSEASLSGALDRLGDRREGPAAATSAAGHAMPGPMPMGEHP</sequence>
<reference evidence="9" key="1">
    <citation type="journal article" date="2019" name="Int. J. Syst. Evol. Microbiol.">
        <title>The Global Catalogue of Microorganisms (GCM) 10K type strain sequencing project: providing services to taxonomists for standard genome sequencing and annotation.</title>
        <authorList>
            <consortium name="The Broad Institute Genomics Platform"/>
            <consortium name="The Broad Institute Genome Sequencing Center for Infectious Disease"/>
            <person name="Wu L."/>
            <person name="Ma J."/>
        </authorList>
    </citation>
    <scope>NUCLEOTIDE SEQUENCE [LARGE SCALE GENOMIC DNA]</scope>
    <source>
        <strain evidence="9">CGMCC 1.13587</strain>
    </source>
</reference>
<feature type="domain" description="CzcB-like C-terminal circularly permuted SH3-like" evidence="7">
    <location>
        <begin position="335"/>
        <end position="393"/>
    </location>
</feature>
<keyword evidence="9" id="KW-1185">Reference proteome</keyword>
<dbReference type="Pfam" id="PF19335">
    <property type="entry name" value="HMBD"/>
    <property type="match status" value="1"/>
</dbReference>
<proteinExistence type="inferred from homology"/>
<evidence type="ECO:0000256" key="3">
    <source>
        <dbReference type="SAM" id="MobiDB-lite"/>
    </source>
</evidence>
<evidence type="ECO:0000313" key="8">
    <source>
        <dbReference type="EMBL" id="MFC5582443.1"/>
    </source>
</evidence>
<dbReference type="NCBIfam" id="TIGR01730">
    <property type="entry name" value="RND_mfp"/>
    <property type="match status" value="1"/>
</dbReference>
<dbReference type="InterPro" id="IPR058649">
    <property type="entry name" value="CzcB_C"/>
</dbReference>
<dbReference type="InterPro" id="IPR058790">
    <property type="entry name" value="BSH_CusB"/>
</dbReference>
<feature type="region of interest" description="Disordered" evidence="3">
    <location>
        <begin position="407"/>
        <end position="434"/>
    </location>
</feature>
<dbReference type="Pfam" id="PF25954">
    <property type="entry name" value="Beta-barrel_RND_2"/>
    <property type="match status" value="1"/>
</dbReference>
<dbReference type="Pfam" id="PF25919">
    <property type="entry name" value="BSH_CusB"/>
    <property type="match status" value="1"/>
</dbReference>
<name>A0ABW0T0A3_9GAMM</name>
<dbReference type="Gene3D" id="2.40.420.20">
    <property type="match status" value="1"/>
</dbReference>
<dbReference type="InterPro" id="IPR058792">
    <property type="entry name" value="Beta-barrel_RND_2"/>
</dbReference>
<dbReference type="SUPFAM" id="SSF111369">
    <property type="entry name" value="HlyD-like secretion proteins"/>
    <property type="match status" value="1"/>
</dbReference>
<feature type="domain" description="CusB-like beta-barrel" evidence="6">
    <location>
        <begin position="250"/>
        <end position="326"/>
    </location>
</feature>
<feature type="compositionally biased region" description="Low complexity" evidence="3">
    <location>
        <begin position="414"/>
        <end position="423"/>
    </location>
</feature>
<comment type="caution">
    <text evidence="8">The sequence shown here is derived from an EMBL/GenBank/DDBJ whole genome shotgun (WGS) entry which is preliminary data.</text>
</comment>
<evidence type="ECO:0000259" key="6">
    <source>
        <dbReference type="Pfam" id="PF25954"/>
    </source>
</evidence>
<organism evidence="8 9">
    <name type="scientific">Rhodanobacter terrae</name>
    <dbReference type="NCBI Taxonomy" id="418647"/>
    <lineage>
        <taxon>Bacteria</taxon>
        <taxon>Pseudomonadati</taxon>
        <taxon>Pseudomonadota</taxon>
        <taxon>Gammaproteobacteria</taxon>
        <taxon>Lysobacterales</taxon>
        <taxon>Rhodanobacteraceae</taxon>
        <taxon>Rhodanobacter</taxon>
    </lineage>
</organism>
<evidence type="ECO:0000313" key="9">
    <source>
        <dbReference type="Proteomes" id="UP001596111"/>
    </source>
</evidence>
<dbReference type="InterPro" id="IPR045800">
    <property type="entry name" value="HMBD"/>
</dbReference>
<evidence type="ECO:0000256" key="1">
    <source>
        <dbReference type="ARBA" id="ARBA00009477"/>
    </source>
</evidence>
<evidence type="ECO:0000259" key="4">
    <source>
        <dbReference type="Pfam" id="PF19335"/>
    </source>
</evidence>
<protein>
    <submittedName>
        <fullName evidence="8">Efflux RND transporter periplasmic adaptor subunit</fullName>
    </submittedName>
</protein>
<dbReference type="EMBL" id="JBHSNG010000018">
    <property type="protein sequence ID" value="MFC5582443.1"/>
    <property type="molecule type" value="Genomic_DNA"/>
</dbReference>
<dbReference type="Proteomes" id="UP001596111">
    <property type="component" value="Unassembled WGS sequence"/>
</dbReference>
<keyword evidence="2" id="KW-0813">Transport</keyword>
<feature type="domain" description="Heavy metal binding" evidence="4">
    <location>
        <begin position="51"/>
        <end position="76"/>
    </location>
</feature>